<evidence type="ECO:0000259" key="4">
    <source>
        <dbReference type="PROSITE" id="PS51320"/>
    </source>
</evidence>
<feature type="domain" description="Tify" evidence="4">
    <location>
        <begin position="152"/>
        <end position="187"/>
    </location>
</feature>
<organism evidence="5 6">
    <name type="scientific">Salvia divinorum</name>
    <name type="common">Maria pastora</name>
    <name type="synonym">Diviner's sage</name>
    <dbReference type="NCBI Taxonomy" id="28513"/>
    <lineage>
        <taxon>Eukaryota</taxon>
        <taxon>Viridiplantae</taxon>
        <taxon>Streptophyta</taxon>
        <taxon>Embryophyta</taxon>
        <taxon>Tracheophyta</taxon>
        <taxon>Spermatophyta</taxon>
        <taxon>Magnoliopsida</taxon>
        <taxon>eudicotyledons</taxon>
        <taxon>Gunneridae</taxon>
        <taxon>Pentapetalae</taxon>
        <taxon>asterids</taxon>
        <taxon>lamiids</taxon>
        <taxon>Lamiales</taxon>
        <taxon>Lamiaceae</taxon>
        <taxon>Nepetoideae</taxon>
        <taxon>Mentheae</taxon>
        <taxon>Salviinae</taxon>
        <taxon>Salvia</taxon>
        <taxon>Salvia subgen. Calosphace</taxon>
    </lineage>
</organism>
<comment type="function">
    <text evidence="2">Repressor of jasmonate responses.</text>
</comment>
<dbReference type="PANTHER" id="PTHR33077">
    <property type="entry name" value="PROTEIN TIFY 4A-RELATED-RELATED"/>
    <property type="match status" value="1"/>
</dbReference>
<dbReference type="SMART" id="SM00979">
    <property type="entry name" value="TIFY"/>
    <property type="match status" value="1"/>
</dbReference>
<evidence type="ECO:0000256" key="3">
    <source>
        <dbReference type="SAM" id="MobiDB-lite"/>
    </source>
</evidence>
<dbReference type="Proteomes" id="UP001567538">
    <property type="component" value="Unassembled WGS sequence"/>
</dbReference>
<feature type="region of interest" description="Disordered" evidence="3">
    <location>
        <begin position="301"/>
        <end position="345"/>
    </location>
</feature>
<dbReference type="Pfam" id="PF06200">
    <property type="entry name" value="tify"/>
    <property type="match status" value="1"/>
</dbReference>
<dbReference type="InterPro" id="IPR040390">
    <property type="entry name" value="TIFY/JAZ"/>
</dbReference>
<dbReference type="PANTHER" id="PTHR33077:SF90">
    <property type="entry name" value="PROTEIN TIFY 7"/>
    <property type="match status" value="1"/>
</dbReference>
<dbReference type="GO" id="GO:2000022">
    <property type="term" value="P:regulation of jasmonic acid mediated signaling pathway"/>
    <property type="evidence" value="ECO:0007669"/>
    <property type="project" value="UniProtKB-UniRule"/>
</dbReference>
<feature type="compositionally biased region" description="Polar residues" evidence="3">
    <location>
        <begin position="332"/>
        <end position="345"/>
    </location>
</feature>
<proteinExistence type="inferred from homology"/>
<comment type="domain">
    <text evidence="2">The jas domain is required for interaction with COI1.</text>
</comment>
<reference evidence="5 6" key="1">
    <citation type="submission" date="2024-06" db="EMBL/GenBank/DDBJ databases">
        <title>A chromosome level genome sequence of Diviner's sage (Salvia divinorum).</title>
        <authorList>
            <person name="Ford S.A."/>
            <person name="Ro D.-K."/>
            <person name="Ness R.W."/>
            <person name="Phillips M.A."/>
        </authorList>
    </citation>
    <scope>NUCLEOTIDE SEQUENCE [LARGE SCALE GENOMIC DNA]</scope>
    <source>
        <strain evidence="5">SAF-2024a</strain>
        <tissue evidence="5">Leaf</tissue>
    </source>
</reference>
<evidence type="ECO:0000313" key="5">
    <source>
        <dbReference type="EMBL" id="KAL1568336.1"/>
    </source>
</evidence>
<dbReference type="PROSITE" id="PS51320">
    <property type="entry name" value="TIFY"/>
    <property type="match status" value="1"/>
</dbReference>
<name>A0ABD1II06_SALDI</name>
<dbReference type="InterPro" id="IPR010399">
    <property type="entry name" value="Tify_dom"/>
</dbReference>
<keyword evidence="2" id="KW-0539">Nucleus</keyword>
<dbReference type="Pfam" id="PF09425">
    <property type="entry name" value="Jas_motif"/>
    <property type="match status" value="1"/>
</dbReference>
<comment type="similarity">
    <text evidence="1 2">Belongs to the TIFY/JAZ family.</text>
</comment>
<evidence type="ECO:0000313" key="6">
    <source>
        <dbReference type="Proteomes" id="UP001567538"/>
    </source>
</evidence>
<dbReference type="GO" id="GO:0009611">
    <property type="term" value="P:response to wounding"/>
    <property type="evidence" value="ECO:0007669"/>
    <property type="project" value="UniProtKB-UniRule"/>
</dbReference>
<comment type="subcellular location">
    <subcellularLocation>
        <location evidence="2">Nucleus</location>
    </subcellularLocation>
</comment>
<comment type="caution">
    <text evidence="5">The sequence shown here is derived from an EMBL/GenBank/DDBJ whole genome shotgun (WGS) entry which is preliminary data.</text>
</comment>
<dbReference type="InterPro" id="IPR018467">
    <property type="entry name" value="CCT_CS"/>
</dbReference>
<dbReference type="AlphaFoldDB" id="A0ABD1II06"/>
<keyword evidence="2" id="KW-1184">Jasmonic acid signaling pathway</keyword>
<evidence type="ECO:0000256" key="1">
    <source>
        <dbReference type="ARBA" id="ARBA00008614"/>
    </source>
</evidence>
<dbReference type="GO" id="GO:0031347">
    <property type="term" value="P:regulation of defense response"/>
    <property type="evidence" value="ECO:0007669"/>
    <property type="project" value="UniProtKB-UniRule"/>
</dbReference>
<evidence type="ECO:0000256" key="2">
    <source>
        <dbReference type="RuleBase" id="RU369065"/>
    </source>
</evidence>
<feature type="region of interest" description="Disordered" evidence="3">
    <location>
        <begin position="221"/>
        <end position="271"/>
    </location>
</feature>
<dbReference type="EMBL" id="JBEAFC010000002">
    <property type="protein sequence ID" value="KAL1568336.1"/>
    <property type="molecule type" value="Genomic_DNA"/>
</dbReference>
<keyword evidence="6" id="KW-1185">Reference proteome</keyword>
<gene>
    <name evidence="5" type="ORF">AAHA92_03714</name>
</gene>
<dbReference type="GO" id="GO:0005634">
    <property type="term" value="C:nucleus"/>
    <property type="evidence" value="ECO:0007669"/>
    <property type="project" value="UniProtKB-SubCell"/>
</dbReference>
<sequence length="345" mass="36612">MERDFMGLFVKQELPDEINEAAPVRSLPMQWSFSNKGSAHSQLLSFQGAQEDEQPKTGFKSLASSGLVNLNIDVFNSNHNQFPGSQKSNAAEKQGGARYTLTPYSTQHVDAHNIRCAITTTSPAVIHPPYAAPKPSNSAVVGTTDFRSSPKISNAPAQLTVFYNGSVCAFDNISPEKAQAIMLLAGNEPLATPKAMPPAAPVQVAVPRPSVPDRLTISQPYAATPHRSSPVPMTPISVSQPVGRAGIRTETSAAKPSGARMSPPINAEPLKSVTPLRSASFLSPDTVPQFRRKSLARFLEKRKESRVISSSPYGECQSGDYGAAGTGAKSLSVKSSGTCPVPATN</sequence>
<protein>
    <recommendedName>
        <fullName evidence="2">Protein TIFY</fullName>
    </recommendedName>
    <alternativeName>
        <fullName evidence="2">Jasmonate ZIM domain-containing protein</fullName>
    </alternativeName>
</protein>
<accession>A0ABD1II06</accession>